<sequence>MNLSLELQKRRDRFNDPRVHVPPPPLHALRECLVKNLRIAVEQRDNRLHFRTLDGDPCTLEYADAYRVRRTLHGVEGIGVQQWLRLNLSLCRHYMRIDCQGPTPVIDGLISEEPSQEQTLKNLAVFFNLSNAAKYTAH</sequence>
<protein>
    <submittedName>
        <fullName evidence="1">Uncharacterized protein</fullName>
    </submittedName>
</protein>
<name>A0A7Y8CDD1_9PSED</name>
<dbReference type="AlphaFoldDB" id="A0A7Y8CDD1"/>
<organism evidence="1 2">
    <name type="scientific">Pseudomonas gingeri</name>
    <dbReference type="NCBI Taxonomy" id="117681"/>
    <lineage>
        <taxon>Bacteria</taxon>
        <taxon>Pseudomonadati</taxon>
        <taxon>Pseudomonadota</taxon>
        <taxon>Gammaproteobacteria</taxon>
        <taxon>Pseudomonadales</taxon>
        <taxon>Pseudomonadaceae</taxon>
        <taxon>Pseudomonas</taxon>
    </lineage>
</organism>
<comment type="caution">
    <text evidence="1">The sequence shown here is derived from an EMBL/GenBank/DDBJ whole genome shotgun (WGS) entry which is preliminary data.</text>
</comment>
<dbReference type="EMBL" id="JACAQE010000005">
    <property type="protein sequence ID" value="NWC15130.1"/>
    <property type="molecule type" value="Genomic_DNA"/>
</dbReference>
<dbReference type="RefSeq" id="WP_017124132.1">
    <property type="nucleotide sequence ID" value="NZ_JACAPB010000005.1"/>
</dbReference>
<evidence type="ECO:0000313" key="1">
    <source>
        <dbReference type="EMBL" id="NWC15130.1"/>
    </source>
</evidence>
<proteinExistence type="predicted"/>
<evidence type="ECO:0000313" key="2">
    <source>
        <dbReference type="Proteomes" id="UP000517547"/>
    </source>
</evidence>
<accession>A0A7Y8CDD1</accession>
<gene>
    <name evidence="1" type="ORF">HX845_15805</name>
</gene>
<dbReference type="Proteomes" id="UP000517547">
    <property type="component" value="Unassembled WGS sequence"/>
</dbReference>
<reference evidence="1 2" key="1">
    <citation type="submission" date="2020-04" db="EMBL/GenBank/DDBJ databases">
        <title>Molecular characterization of pseudomonads from Agaricus bisporus reveal novel blotch 2 pathogens in Western Europe.</title>
        <authorList>
            <person name="Taparia T."/>
            <person name="Krijger M."/>
            <person name="Haynes E."/>
            <person name="Elpinstone J.G."/>
            <person name="Noble R."/>
            <person name="Van Der Wolf J."/>
        </authorList>
    </citation>
    <scope>NUCLEOTIDE SEQUENCE [LARGE SCALE GENOMIC DNA]</scope>
    <source>
        <strain evidence="1 2">IPO3738</strain>
    </source>
</reference>